<proteinExistence type="predicted"/>
<dbReference type="Gene3D" id="2.120.10.80">
    <property type="entry name" value="Kelch-type beta propeller"/>
    <property type="match status" value="1"/>
</dbReference>
<dbReference type="SUPFAM" id="SSF117281">
    <property type="entry name" value="Kelch motif"/>
    <property type="match status" value="1"/>
</dbReference>
<dbReference type="PANTHER" id="PTHR46375">
    <property type="entry name" value="KELCH REPEAT AND BTB DOMAIN-CONTAINING PROTEIN 13-RELATED"/>
    <property type="match status" value="1"/>
</dbReference>
<keyword evidence="3" id="KW-1185">Reference proteome</keyword>
<dbReference type="SMART" id="SM00612">
    <property type="entry name" value="Kelch"/>
    <property type="match status" value="2"/>
</dbReference>
<dbReference type="Pfam" id="PF01344">
    <property type="entry name" value="Kelch_1"/>
    <property type="match status" value="2"/>
</dbReference>
<dbReference type="InterPro" id="IPR015915">
    <property type="entry name" value="Kelch-typ_b-propeller"/>
</dbReference>
<gene>
    <name evidence="2" type="ORF">DPMN_027251</name>
</gene>
<evidence type="ECO:0000313" key="2">
    <source>
        <dbReference type="EMBL" id="KAH3864235.1"/>
    </source>
</evidence>
<sequence length="125" mass="13936">MATGRHRHSMVCVKDSVFVLGGYNFGTVSTVEEFKIQTNTWDMAGQLIHAVEGTSAAVHGERIFLFGGWKGFTEETTVIQCFDTSSTTCTVIGHLPSPQRHSRAITFKKRTYIVFTNWGNSFVQV</sequence>
<comment type="caution">
    <text evidence="2">The sequence shown here is derived from an EMBL/GenBank/DDBJ whole genome shotgun (WGS) entry which is preliminary data.</text>
</comment>
<evidence type="ECO:0000256" key="1">
    <source>
        <dbReference type="ARBA" id="ARBA00022441"/>
    </source>
</evidence>
<reference evidence="2" key="1">
    <citation type="journal article" date="2019" name="bioRxiv">
        <title>The Genome of the Zebra Mussel, Dreissena polymorpha: A Resource for Invasive Species Research.</title>
        <authorList>
            <person name="McCartney M.A."/>
            <person name="Auch B."/>
            <person name="Kono T."/>
            <person name="Mallez S."/>
            <person name="Zhang Y."/>
            <person name="Obille A."/>
            <person name="Becker A."/>
            <person name="Abrahante J.E."/>
            <person name="Garbe J."/>
            <person name="Badalamenti J.P."/>
            <person name="Herman A."/>
            <person name="Mangelson H."/>
            <person name="Liachko I."/>
            <person name="Sullivan S."/>
            <person name="Sone E.D."/>
            <person name="Koren S."/>
            <person name="Silverstein K.A.T."/>
            <person name="Beckman K.B."/>
            <person name="Gohl D.M."/>
        </authorList>
    </citation>
    <scope>NUCLEOTIDE SEQUENCE</scope>
    <source>
        <strain evidence="2">Duluth1</strain>
        <tissue evidence="2">Whole animal</tissue>
    </source>
</reference>
<protein>
    <submittedName>
        <fullName evidence="2">Uncharacterized protein</fullName>
    </submittedName>
</protein>
<dbReference type="AlphaFoldDB" id="A0A9D4LU04"/>
<name>A0A9D4LU04_DREPO</name>
<accession>A0A9D4LU04</accession>
<evidence type="ECO:0000313" key="3">
    <source>
        <dbReference type="Proteomes" id="UP000828390"/>
    </source>
</evidence>
<dbReference type="EMBL" id="JAIWYP010000002">
    <property type="protein sequence ID" value="KAH3864235.1"/>
    <property type="molecule type" value="Genomic_DNA"/>
</dbReference>
<dbReference type="InterPro" id="IPR006652">
    <property type="entry name" value="Kelch_1"/>
</dbReference>
<keyword evidence="1" id="KW-0880">Kelch repeat</keyword>
<dbReference type="InterPro" id="IPR052392">
    <property type="entry name" value="Kelch-BTB_domain-containing"/>
</dbReference>
<dbReference type="Proteomes" id="UP000828390">
    <property type="component" value="Unassembled WGS sequence"/>
</dbReference>
<organism evidence="2 3">
    <name type="scientific">Dreissena polymorpha</name>
    <name type="common">Zebra mussel</name>
    <name type="synonym">Mytilus polymorpha</name>
    <dbReference type="NCBI Taxonomy" id="45954"/>
    <lineage>
        <taxon>Eukaryota</taxon>
        <taxon>Metazoa</taxon>
        <taxon>Spiralia</taxon>
        <taxon>Lophotrochozoa</taxon>
        <taxon>Mollusca</taxon>
        <taxon>Bivalvia</taxon>
        <taxon>Autobranchia</taxon>
        <taxon>Heteroconchia</taxon>
        <taxon>Euheterodonta</taxon>
        <taxon>Imparidentia</taxon>
        <taxon>Neoheterodontei</taxon>
        <taxon>Myida</taxon>
        <taxon>Dreissenoidea</taxon>
        <taxon>Dreissenidae</taxon>
        <taxon>Dreissena</taxon>
    </lineage>
</organism>
<dbReference type="PANTHER" id="PTHR46375:SF3">
    <property type="entry name" value="KELCH REPEAT AND BTB DOMAIN-CONTAINING PROTEIN 13"/>
    <property type="match status" value="1"/>
</dbReference>
<reference evidence="2" key="2">
    <citation type="submission" date="2020-11" db="EMBL/GenBank/DDBJ databases">
        <authorList>
            <person name="McCartney M.A."/>
            <person name="Auch B."/>
            <person name="Kono T."/>
            <person name="Mallez S."/>
            <person name="Becker A."/>
            <person name="Gohl D.M."/>
            <person name="Silverstein K.A.T."/>
            <person name="Koren S."/>
            <person name="Bechman K.B."/>
            <person name="Herman A."/>
            <person name="Abrahante J.E."/>
            <person name="Garbe J."/>
        </authorList>
    </citation>
    <scope>NUCLEOTIDE SEQUENCE</scope>
    <source>
        <strain evidence="2">Duluth1</strain>
        <tissue evidence="2">Whole animal</tissue>
    </source>
</reference>